<accession>A0A4Y6RJX0</accession>
<keyword evidence="4 8" id="KW-0812">Transmembrane</keyword>
<feature type="transmembrane region" description="Helical" evidence="8">
    <location>
        <begin position="332"/>
        <end position="354"/>
    </location>
</feature>
<evidence type="ECO:0000313" key="12">
    <source>
        <dbReference type="Proteomes" id="UP000316665"/>
    </source>
</evidence>
<feature type="transmembrane region" description="Helical" evidence="8">
    <location>
        <begin position="63"/>
        <end position="82"/>
    </location>
</feature>
<dbReference type="GO" id="GO:0016788">
    <property type="term" value="F:hydrolase activity, acting on ester bonds"/>
    <property type="evidence" value="ECO:0007669"/>
    <property type="project" value="UniProtKB-ARBA"/>
</dbReference>
<dbReference type="EMBL" id="CP041185">
    <property type="protein sequence ID" value="QDG73332.1"/>
    <property type="molecule type" value="Genomic_DNA"/>
</dbReference>
<feature type="domain" description="SGNH" evidence="10">
    <location>
        <begin position="398"/>
        <end position="635"/>
    </location>
</feature>
<feature type="transmembrane region" description="Helical" evidence="8">
    <location>
        <begin position="234"/>
        <end position="252"/>
    </location>
</feature>
<comment type="subcellular location">
    <subcellularLocation>
        <location evidence="1">Cell membrane</location>
        <topology evidence="1">Multi-pass membrane protein</topology>
    </subcellularLocation>
</comment>
<dbReference type="Pfam" id="PF01757">
    <property type="entry name" value="Acyl_transf_3"/>
    <property type="match status" value="1"/>
</dbReference>
<feature type="transmembrane region" description="Helical" evidence="8">
    <location>
        <begin position="123"/>
        <end position="145"/>
    </location>
</feature>
<dbReference type="Pfam" id="PF19040">
    <property type="entry name" value="SGNH"/>
    <property type="match status" value="1"/>
</dbReference>
<evidence type="ECO:0000256" key="2">
    <source>
        <dbReference type="ARBA" id="ARBA00022475"/>
    </source>
</evidence>
<name>A0A4Y6RJX0_9BURK</name>
<dbReference type="Gene3D" id="3.40.50.1110">
    <property type="entry name" value="SGNH hydrolase"/>
    <property type="match status" value="1"/>
</dbReference>
<evidence type="ECO:0000256" key="8">
    <source>
        <dbReference type="SAM" id="Phobius"/>
    </source>
</evidence>
<keyword evidence="6 8" id="KW-0472">Membrane</keyword>
<dbReference type="GO" id="GO:0009103">
    <property type="term" value="P:lipopolysaccharide biosynthetic process"/>
    <property type="evidence" value="ECO:0007669"/>
    <property type="project" value="TreeGrafter"/>
</dbReference>
<evidence type="ECO:0000259" key="9">
    <source>
        <dbReference type="Pfam" id="PF01757"/>
    </source>
</evidence>
<dbReference type="SUPFAM" id="SSF52266">
    <property type="entry name" value="SGNH hydrolase"/>
    <property type="match status" value="1"/>
</dbReference>
<feature type="transmembrane region" description="Helical" evidence="8">
    <location>
        <begin position="212"/>
        <end position="228"/>
    </location>
</feature>
<keyword evidence="7 11" id="KW-0012">Acyltransferase</keyword>
<dbReference type="InterPro" id="IPR050879">
    <property type="entry name" value="Acyltransferase_3"/>
</dbReference>
<feature type="transmembrane region" description="Helical" evidence="8">
    <location>
        <begin position="152"/>
        <end position="171"/>
    </location>
</feature>
<dbReference type="OrthoDB" id="9814807at2"/>
<dbReference type="RefSeq" id="WP_141172139.1">
    <property type="nucleotide sequence ID" value="NZ_CP041185.1"/>
</dbReference>
<evidence type="ECO:0000256" key="3">
    <source>
        <dbReference type="ARBA" id="ARBA00022679"/>
    </source>
</evidence>
<dbReference type="GO" id="GO:0016747">
    <property type="term" value="F:acyltransferase activity, transferring groups other than amino-acyl groups"/>
    <property type="evidence" value="ECO:0007669"/>
    <property type="project" value="InterPro"/>
</dbReference>
<proteinExistence type="predicted"/>
<dbReference type="AlphaFoldDB" id="A0A4Y6RJX0"/>
<feature type="transmembrane region" description="Helical" evidence="8">
    <location>
        <begin position="273"/>
        <end position="293"/>
    </location>
</feature>
<dbReference type="InterPro" id="IPR043968">
    <property type="entry name" value="SGNH"/>
</dbReference>
<keyword evidence="2" id="KW-1003">Cell membrane</keyword>
<dbReference type="InterPro" id="IPR002656">
    <property type="entry name" value="Acyl_transf_3_dom"/>
</dbReference>
<feature type="transmembrane region" description="Helical" evidence="8">
    <location>
        <begin position="18"/>
        <end position="42"/>
    </location>
</feature>
<dbReference type="InterPro" id="IPR036514">
    <property type="entry name" value="SGNH_hydro_sf"/>
</dbReference>
<organism evidence="11 12">
    <name type="scientific">Janthinobacterium tructae</name>
    <dbReference type="NCBI Taxonomy" id="2590869"/>
    <lineage>
        <taxon>Bacteria</taxon>
        <taxon>Pseudomonadati</taxon>
        <taxon>Pseudomonadota</taxon>
        <taxon>Betaproteobacteria</taxon>
        <taxon>Burkholderiales</taxon>
        <taxon>Oxalobacteraceae</taxon>
        <taxon>Janthinobacterium</taxon>
    </lineage>
</organism>
<dbReference type="Proteomes" id="UP000316665">
    <property type="component" value="Chromosome"/>
</dbReference>
<protein>
    <submittedName>
        <fullName evidence="11">Acyltransferase</fullName>
    </submittedName>
</protein>
<evidence type="ECO:0000313" key="11">
    <source>
        <dbReference type="EMBL" id="QDG73332.1"/>
    </source>
</evidence>
<evidence type="ECO:0000256" key="5">
    <source>
        <dbReference type="ARBA" id="ARBA00022989"/>
    </source>
</evidence>
<evidence type="ECO:0000256" key="4">
    <source>
        <dbReference type="ARBA" id="ARBA00022692"/>
    </source>
</evidence>
<evidence type="ECO:0000256" key="1">
    <source>
        <dbReference type="ARBA" id="ARBA00004651"/>
    </source>
</evidence>
<evidence type="ECO:0000256" key="6">
    <source>
        <dbReference type="ARBA" id="ARBA00023136"/>
    </source>
</evidence>
<dbReference type="KEGG" id="jas:FJQ89_25015"/>
<keyword evidence="5 8" id="KW-1133">Transmembrane helix</keyword>
<reference evidence="11 12" key="1">
    <citation type="submission" date="2019-06" db="EMBL/GenBank/DDBJ databases">
        <title>Complete genome sequence of Janthinobacterium sp. SNU WT3 isolated from diseased rainbow trout.</title>
        <authorList>
            <person name="Oh W.T."/>
            <person name="Park S.C."/>
        </authorList>
    </citation>
    <scope>NUCLEOTIDE SEQUENCE [LARGE SCALE GENOMIC DNA]</scope>
    <source>
        <strain evidence="11 12">SNU WT3</strain>
    </source>
</reference>
<feature type="domain" description="Acyltransferase 3" evidence="9">
    <location>
        <begin position="1"/>
        <end position="287"/>
    </location>
</feature>
<sequence>MRAVAVLSVVLYHGWPNWFVGGFIGVDVFFVISGYLITSIILTQLETNDFSIASFYSRRVRRIFPALLLVLVVTLGFGWITLLSGEFQQVGKHTAAGGSFISNLVLWHESGYFDNSATTKPLLHLWSLGVEEQFYFLWPLILWLVFKKKMNFLLVTTVIFVISMASNILTVGTDPSAAFFSPLTRFWELMAGGIAAYWHLYRPTWSARQKNSASVIGAAMLIAGFSLIKPQDLFPGWWAILPVAGVFLLIMAGPSSIINRAILSRKIMVSIGLISYPLYLWHWPLLSFGFIIHGEKPTYQIKIALILLAFALAYLTYRYLEVPLRTRRKKNVVASLSGAMVAIIAIGLSIHFGLLKERINVHGADIYLNALNDSDFPGQSFTPYRHNGIVFQKISSTSPKLTVFIGDSLIQQYGPYIEQTMAKSGNANNSVIFATAGGCPPIQGTIRLPLVRFPICPKIIDAAYDLANQDDVDTVVIGAAWYGYFKNNYAELLVESNGKRYAFPEEIAMEKAYQSLQTSVELLKKHGKRVYLIMQPPSGGAFDPRNMYAGSRFKSIYPLPQIPDVAVEKFLRESAGPRKRLSAIAEQTGAVLIDPLNYLCSQETCPVLDAEGKPLYTDPIHMRPAYARRVASYLAPTLLPAASTKASRVEKSVVPSS</sequence>
<keyword evidence="12" id="KW-1185">Reference proteome</keyword>
<feature type="transmembrane region" description="Helical" evidence="8">
    <location>
        <begin position="177"/>
        <end position="200"/>
    </location>
</feature>
<dbReference type="PANTHER" id="PTHR23028">
    <property type="entry name" value="ACETYLTRANSFERASE"/>
    <property type="match status" value="1"/>
</dbReference>
<gene>
    <name evidence="11" type="ORF">FJQ89_25015</name>
</gene>
<evidence type="ECO:0000256" key="7">
    <source>
        <dbReference type="ARBA" id="ARBA00023315"/>
    </source>
</evidence>
<feature type="transmembrane region" description="Helical" evidence="8">
    <location>
        <begin position="299"/>
        <end position="320"/>
    </location>
</feature>
<dbReference type="GO" id="GO:0005886">
    <property type="term" value="C:plasma membrane"/>
    <property type="evidence" value="ECO:0007669"/>
    <property type="project" value="UniProtKB-SubCell"/>
</dbReference>
<keyword evidence="3 11" id="KW-0808">Transferase</keyword>
<evidence type="ECO:0000259" key="10">
    <source>
        <dbReference type="Pfam" id="PF19040"/>
    </source>
</evidence>
<dbReference type="PANTHER" id="PTHR23028:SF53">
    <property type="entry name" value="ACYL_TRANSF_3 DOMAIN-CONTAINING PROTEIN"/>
    <property type="match status" value="1"/>
</dbReference>